<reference evidence="2" key="1">
    <citation type="journal article" date="2022" name="bioRxiv">
        <title>Sequencing and chromosome-scale assembly of the giantPleurodeles waltlgenome.</title>
        <authorList>
            <person name="Brown T."/>
            <person name="Elewa A."/>
            <person name="Iarovenko S."/>
            <person name="Subramanian E."/>
            <person name="Araus A.J."/>
            <person name="Petzold A."/>
            <person name="Susuki M."/>
            <person name="Suzuki K.-i.T."/>
            <person name="Hayashi T."/>
            <person name="Toyoda A."/>
            <person name="Oliveira C."/>
            <person name="Osipova E."/>
            <person name="Leigh N.D."/>
            <person name="Simon A."/>
            <person name="Yun M.H."/>
        </authorList>
    </citation>
    <scope>NUCLEOTIDE SEQUENCE</scope>
    <source>
        <strain evidence="2">20211129_DDA</strain>
        <tissue evidence="2">Liver</tissue>
    </source>
</reference>
<feature type="compositionally biased region" description="Basic and acidic residues" evidence="1">
    <location>
        <begin position="103"/>
        <end position="112"/>
    </location>
</feature>
<accession>A0AAV7TMV3</accession>
<evidence type="ECO:0000313" key="2">
    <source>
        <dbReference type="EMBL" id="KAJ1177755.1"/>
    </source>
</evidence>
<evidence type="ECO:0000256" key="1">
    <source>
        <dbReference type="SAM" id="MobiDB-lite"/>
    </source>
</evidence>
<dbReference type="EMBL" id="JANPWB010000006">
    <property type="protein sequence ID" value="KAJ1177755.1"/>
    <property type="molecule type" value="Genomic_DNA"/>
</dbReference>
<feature type="compositionally biased region" description="Basic residues" evidence="1">
    <location>
        <begin position="45"/>
        <end position="58"/>
    </location>
</feature>
<organism evidence="2 3">
    <name type="scientific">Pleurodeles waltl</name>
    <name type="common">Iberian ribbed newt</name>
    <dbReference type="NCBI Taxonomy" id="8319"/>
    <lineage>
        <taxon>Eukaryota</taxon>
        <taxon>Metazoa</taxon>
        <taxon>Chordata</taxon>
        <taxon>Craniata</taxon>
        <taxon>Vertebrata</taxon>
        <taxon>Euteleostomi</taxon>
        <taxon>Amphibia</taxon>
        <taxon>Batrachia</taxon>
        <taxon>Caudata</taxon>
        <taxon>Salamandroidea</taxon>
        <taxon>Salamandridae</taxon>
        <taxon>Pleurodelinae</taxon>
        <taxon>Pleurodeles</taxon>
    </lineage>
</organism>
<feature type="compositionally biased region" description="Basic and acidic residues" evidence="1">
    <location>
        <begin position="35"/>
        <end position="44"/>
    </location>
</feature>
<sequence length="183" mass="20349">MEVPRPPVYYSPKHSVVSCCEGRGFAQVALTPQRDTAEVEESPKAKGKTSSKQQVRRYPRGVELRGGFSGCKWRGLTGLLGDVVLSRRSQPLGFTQAALTPQRDPRRGESKGKPAATSKSDGIPGEWSSKVLHKRLSRRSGTREVEENPKEATLPKVYCIVFFHYRVSFSNVYFIVALQSPLI</sequence>
<feature type="region of interest" description="Disordered" evidence="1">
    <location>
        <begin position="94"/>
        <end position="126"/>
    </location>
</feature>
<gene>
    <name evidence="2" type="ORF">NDU88_003007</name>
</gene>
<dbReference type="Proteomes" id="UP001066276">
    <property type="component" value="Chromosome 3_2"/>
</dbReference>
<keyword evidence="3" id="KW-1185">Reference proteome</keyword>
<proteinExistence type="predicted"/>
<evidence type="ECO:0000313" key="3">
    <source>
        <dbReference type="Proteomes" id="UP001066276"/>
    </source>
</evidence>
<name>A0AAV7TMV3_PLEWA</name>
<comment type="caution">
    <text evidence="2">The sequence shown here is derived from an EMBL/GenBank/DDBJ whole genome shotgun (WGS) entry which is preliminary data.</text>
</comment>
<dbReference type="AlphaFoldDB" id="A0AAV7TMV3"/>
<protein>
    <submittedName>
        <fullName evidence="2">Uncharacterized protein</fullName>
    </submittedName>
</protein>
<feature type="region of interest" description="Disordered" evidence="1">
    <location>
        <begin position="31"/>
        <end position="58"/>
    </location>
</feature>